<accession>A0A9P6B6B3</accession>
<reference evidence="1" key="1">
    <citation type="journal article" date="2020" name="Nat. Commun.">
        <title>Large-scale genome sequencing of mycorrhizal fungi provides insights into the early evolution of symbiotic traits.</title>
        <authorList>
            <person name="Miyauchi S."/>
            <person name="Kiss E."/>
            <person name="Kuo A."/>
            <person name="Drula E."/>
            <person name="Kohler A."/>
            <person name="Sanchez-Garcia M."/>
            <person name="Morin E."/>
            <person name="Andreopoulos B."/>
            <person name="Barry K.W."/>
            <person name="Bonito G."/>
            <person name="Buee M."/>
            <person name="Carver A."/>
            <person name="Chen C."/>
            <person name="Cichocki N."/>
            <person name="Clum A."/>
            <person name="Culley D."/>
            <person name="Crous P.W."/>
            <person name="Fauchery L."/>
            <person name="Girlanda M."/>
            <person name="Hayes R.D."/>
            <person name="Keri Z."/>
            <person name="LaButti K."/>
            <person name="Lipzen A."/>
            <person name="Lombard V."/>
            <person name="Magnuson J."/>
            <person name="Maillard F."/>
            <person name="Murat C."/>
            <person name="Nolan M."/>
            <person name="Ohm R.A."/>
            <person name="Pangilinan J."/>
            <person name="Pereira M.F."/>
            <person name="Perotto S."/>
            <person name="Peter M."/>
            <person name="Pfister S."/>
            <person name="Riley R."/>
            <person name="Sitrit Y."/>
            <person name="Stielow J.B."/>
            <person name="Szollosi G."/>
            <person name="Zifcakova L."/>
            <person name="Stursova M."/>
            <person name="Spatafora J.W."/>
            <person name="Tedersoo L."/>
            <person name="Vaario L.M."/>
            <person name="Yamada A."/>
            <person name="Yan M."/>
            <person name="Wang P."/>
            <person name="Xu J."/>
            <person name="Bruns T."/>
            <person name="Baldrian P."/>
            <person name="Vilgalys R."/>
            <person name="Dunand C."/>
            <person name="Henrissat B."/>
            <person name="Grigoriev I.V."/>
            <person name="Hibbett D."/>
            <person name="Nagy L.G."/>
            <person name="Martin F.M."/>
        </authorList>
    </citation>
    <scope>NUCLEOTIDE SEQUENCE</scope>
    <source>
        <strain evidence="1">UP504</strain>
    </source>
</reference>
<evidence type="ECO:0000313" key="2">
    <source>
        <dbReference type="Proteomes" id="UP000886523"/>
    </source>
</evidence>
<keyword evidence="2" id="KW-1185">Reference proteome</keyword>
<sequence length="139" mass="15957">MRRRRSITLASYRGSYNRIQPRPQTSKQDTAPKQCCLHCVLFWFFAGNKKYCYYGDDHWHAYLAPTLRDDDNDDTIVVVISGSQHLVWALAIHWPSFPTTMKNVVPLKASLMGLVIGSKDPKVLFPQDGMKKELETITI</sequence>
<name>A0A9P6B6B3_9AGAM</name>
<dbReference type="EMBL" id="MU128926">
    <property type="protein sequence ID" value="KAF9518207.1"/>
    <property type="molecule type" value="Genomic_DNA"/>
</dbReference>
<evidence type="ECO:0000313" key="1">
    <source>
        <dbReference type="EMBL" id="KAF9518207.1"/>
    </source>
</evidence>
<dbReference type="Proteomes" id="UP000886523">
    <property type="component" value="Unassembled WGS sequence"/>
</dbReference>
<dbReference type="AlphaFoldDB" id="A0A9P6B6B3"/>
<gene>
    <name evidence="1" type="ORF">BS47DRAFT_1379943</name>
</gene>
<organism evidence="1 2">
    <name type="scientific">Hydnum rufescens UP504</name>
    <dbReference type="NCBI Taxonomy" id="1448309"/>
    <lineage>
        <taxon>Eukaryota</taxon>
        <taxon>Fungi</taxon>
        <taxon>Dikarya</taxon>
        <taxon>Basidiomycota</taxon>
        <taxon>Agaricomycotina</taxon>
        <taxon>Agaricomycetes</taxon>
        <taxon>Cantharellales</taxon>
        <taxon>Hydnaceae</taxon>
        <taxon>Hydnum</taxon>
    </lineage>
</organism>
<proteinExistence type="predicted"/>
<protein>
    <submittedName>
        <fullName evidence="1">Uncharacterized protein</fullName>
    </submittedName>
</protein>
<feature type="non-terminal residue" evidence="1">
    <location>
        <position position="139"/>
    </location>
</feature>
<comment type="caution">
    <text evidence="1">The sequence shown here is derived from an EMBL/GenBank/DDBJ whole genome shotgun (WGS) entry which is preliminary data.</text>
</comment>